<organism evidence="16 17">
    <name type="scientific">Mugilogobius chulae</name>
    <name type="common">yellowstripe goby</name>
    <dbReference type="NCBI Taxonomy" id="88201"/>
    <lineage>
        <taxon>Eukaryota</taxon>
        <taxon>Metazoa</taxon>
        <taxon>Chordata</taxon>
        <taxon>Craniata</taxon>
        <taxon>Vertebrata</taxon>
        <taxon>Euteleostomi</taxon>
        <taxon>Actinopterygii</taxon>
        <taxon>Neopterygii</taxon>
        <taxon>Teleostei</taxon>
        <taxon>Neoteleostei</taxon>
        <taxon>Acanthomorphata</taxon>
        <taxon>Gobiaria</taxon>
        <taxon>Gobiiformes</taxon>
        <taxon>Gobioidei</taxon>
        <taxon>Gobiidae</taxon>
        <taxon>Gobionellinae</taxon>
        <taxon>Mugilogobius</taxon>
    </lineage>
</organism>
<evidence type="ECO:0000256" key="2">
    <source>
        <dbReference type="ARBA" id="ARBA00008887"/>
    </source>
</evidence>
<accession>A0AAW0NTV8</accession>
<dbReference type="InterPro" id="IPR026983">
    <property type="entry name" value="DHC"/>
</dbReference>
<dbReference type="PANTHER" id="PTHR46961">
    <property type="entry name" value="DYNEIN HEAVY CHAIN 1, AXONEMAL-LIKE PROTEIN"/>
    <property type="match status" value="1"/>
</dbReference>
<feature type="region of interest" description="Disordered" evidence="13">
    <location>
        <begin position="112"/>
        <end position="256"/>
    </location>
</feature>
<keyword evidence="12" id="KW-0966">Cell projection</keyword>
<comment type="subcellular location">
    <subcellularLocation>
        <location evidence="1">Cytoplasm</location>
        <location evidence="1">Cytoskeleton</location>
        <location evidence="1">Cilium axoneme</location>
    </subcellularLocation>
</comment>
<keyword evidence="10" id="KW-0505">Motor protein</keyword>
<evidence type="ECO:0000259" key="15">
    <source>
        <dbReference type="Pfam" id="PF17857"/>
    </source>
</evidence>
<dbReference type="GO" id="GO:0045505">
    <property type="term" value="F:dynein intermediate chain binding"/>
    <property type="evidence" value="ECO:0007669"/>
    <property type="project" value="InterPro"/>
</dbReference>
<dbReference type="EMBL" id="JBBPFD010000010">
    <property type="protein sequence ID" value="KAK7909362.1"/>
    <property type="molecule type" value="Genomic_DNA"/>
</dbReference>
<keyword evidence="7" id="KW-0243">Dynein</keyword>
<dbReference type="GO" id="GO:0007018">
    <property type="term" value="P:microtubule-based movement"/>
    <property type="evidence" value="ECO:0007669"/>
    <property type="project" value="InterPro"/>
</dbReference>
<dbReference type="FunFam" id="3.40.50.300:FF:002141">
    <property type="entry name" value="Dynein heavy chain"/>
    <property type="match status" value="1"/>
</dbReference>
<dbReference type="SUPFAM" id="SSF52540">
    <property type="entry name" value="P-loop containing nucleoside triphosphate hydrolases"/>
    <property type="match status" value="1"/>
</dbReference>
<evidence type="ECO:0000256" key="4">
    <source>
        <dbReference type="ARBA" id="ARBA00022701"/>
    </source>
</evidence>
<evidence type="ECO:0000256" key="6">
    <source>
        <dbReference type="ARBA" id="ARBA00022840"/>
    </source>
</evidence>
<keyword evidence="3" id="KW-0963">Cytoplasm</keyword>
<dbReference type="Pfam" id="PF12780">
    <property type="entry name" value="AAA_8"/>
    <property type="match status" value="1"/>
</dbReference>
<comment type="similarity">
    <text evidence="2">Belongs to the dynein heavy chain family.</text>
</comment>
<keyword evidence="4" id="KW-0493">Microtubule</keyword>
<feature type="domain" description="Dynein heavy chain AAA module D4" evidence="14">
    <location>
        <begin position="395"/>
        <end position="620"/>
    </location>
</feature>
<evidence type="ECO:0000259" key="14">
    <source>
        <dbReference type="Pfam" id="PF12780"/>
    </source>
</evidence>
<protein>
    <recommendedName>
        <fullName evidence="18">Dynein heavy chain AAA module D4 domain-containing protein</fullName>
    </recommendedName>
</protein>
<evidence type="ECO:0000256" key="7">
    <source>
        <dbReference type="ARBA" id="ARBA00023017"/>
    </source>
</evidence>
<evidence type="ECO:0000256" key="1">
    <source>
        <dbReference type="ARBA" id="ARBA00004430"/>
    </source>
</evidence>
<evidence type="ECO:0000256" key="8">
    <source>
        <dbReference type="ARBA" id="ARBA00023054"/>
    </source>
</evidence>
<dbReference type="AlphaFoldDB" id="A0AAW0NTV8"/>
<feature type="compositionally biased region" description="Polar residues" evidence="13">
    <location>
        <begin position="203"/>
        <end position="256"/>
    </location>
</feature>
<sequence length="637" mass="72043">MRIYSTMINQKLQEVGSSTFAEELKPIGNVLAQATIELYHAVSSRFLPTPAKIHYLFNLRDISKVPQQLTHRPKYTLQPQDISKDISNVPQQLTHRPNTLFNLRDISKDISKVPQQFTHRPKYTLQPRDISKVPQQLTHRPKYTTSSTSGTSLRDISKVPQQLTHRPKYTTSSTSGTSLRTSRSTTAATHQPNTFQPPDISKVPQQLTHQPKYTTSSTSGTSLRDISKVPQQLTHRPKYTTSSTSGTSLRYHSSSHTSQNTLFNLRTSLRYHSSSHTSQNTFQPQDISRFSKVYCELIQTSTTPNQTWSDCGFTNSVFGQTGGHSDMETFIGLLSTNWDHCSISPTITYAPTNSSRCEFLSEQAVYEDLQDMKALKAFMETQLEDYNLTPGVVPMSLVLFRDAIEHSTPHLSNADRAVISQLRGNMLLVGIGGSGRTSLSKLAAFICEYKVFQVEVTKQYRKQEFREDIKKLYRLTGVDNKPTVFLFNDTQIVDESFLEDINNILSSGEVPNLYKQDEFAEVCTALSDSARKANVIETPDSLFSFLIERVRNNLHIVLCMSPVESLSVQPLTLGRRKGLHNVHVNRILQYPALVNCTTIDWFCDWPNDALLEVAERYLSGMDLDLPKGSKKKWPVFL</sequence>
<dbReference type="Pfam" id="PF17857">
    <property type="entry name" value="AAA_lid_1"/>
    <property type="match status" value="1"/>
</dbReference>
<dbReference type="GO" id="GO:0005930">
    <property type="term" value="C:axoneme"/>
    <property type="evidence" value="ECO:0007669"/>
    <property type="project" value="UniProtKB-SubCell"/>
</dbReference>
<dbReference type="InterPro" id="IPR027417">
    <property type="entry name" value="P-loop_NTPase"/>
</dbReference>
<keyword evidence="11" id="KW-0206">Cytoskeleton</keyword>
<evidence type="ECO:0000256" key="10">
    <source>
        <dbReference type="ARBA" id="ARBA00023175"/>
    </source>
</evidence>
<proteinExistence type="inferred from homology"/>
<gene>
    <name evidence="16" type="ORF">WMY93_014046</name>
</gene>
<dbReference type="Gene3D" id="3.40.50.300">
    <property type="entry name" value="P-loop containing nucleotide triphosphate hydrolases"/>
    <property type="match status" value="1"/>
</dbReference>
<keyword evidence="17" id="KW-1185">Reference proteome</keyword>
<dbReference type="InterPro" id="IPR041589">
    <property type="entry name" value="DNAH3_AAA_lid_1"/>
</dbReference>
<evidence type="ECO:0000256" key="9">
    <source>
        <dbReference type="ARBA" id="ARBA00023069"/>
    </source>
</evidence>
<evidence type="ECO:0000313" key="17">
    <source>
        <dbReference type="Proteomes" id="UP001460270"/>
    </source>
</evidence>
<dbReference type="GO" id="GO:0051959">
    <property type="term" value="F:dynein light intermediate chain binding"/>
    <property type="evidence" value="ECO:0007669"/>
    <property type="project" value="InterPro"/>
</dbReference>
<evidence type="ECO:0000256" key="3">
    <source>
        <dbReference type="ARBA" id="ARBA00022490"/>
    </source>
</evidence>
<evidence type="ECO:0000256" key="5">
    <source>
        <dbReference type="ARBA" id="ARBA00022741"/>
    </source>
</evidence>
<evidence type="ECO:0008006" key="18">
    <source>
        <dbReference type="Google" id="ProtNLM"/>
    </source>
</evidence>
<dbReference type="GO" id="GO:0005524">
    <property type="term" value="F:ATP binding"/>
    <property type="evidence" value="ECO:0007669"/>
    <property type="project" value="UniProtKB-KW"/>
</dbReference>
<keyword evidence="9" id="KW-0969">Cilium</keyword>
<feature type="compositionally biased region" description="Low complexity" evidence="13">
    <location>
        <begin position="170"/>
        <end position="189"/>
    </location>
</feature>
<evidence type="ECO:0000256" key="12">
    <source>
        <dbReference type="ARBA" id="ARBA00023273"/>
    </source>
</evidence>
<dbReference type="Proteomes" id="UP001460270">
    <property type="component" value="Unassembled WGS sequence"/>
</dbReference>
<dbReference type="PANTHER" id="PTHR46961:SF8">
    <property type="entry name" value="DYNEIN AXONEMAL HEAVY CHAIN 7"/>
    <property type="match status" value="1"/>
</dbReference>
<dbReference type="GO" id="GO:0030286">
    <property type="term" value="C:dynein complex"/>
    <property type="evidence" value="ECO:0007669"/>
    <property type="project" value="UniProtKB-KW"/>
</dbReference>
<reference evidence="17" key="1">
    <citation type="submission" date="2024-04" db="EMBL/GenBank/DDBJ databases">
        <title>Salinicola lusitanus LLJ914,a marine bacterium isolated from the Okinawa Trough.</title>
        <authorList>
            <person name="Li J."/>
        </authorList>
    </citation>
    <scope>NUCLEOTIDE SEQUENCE [LARGE SCALE GENOMIC DNA]</scope>
</reference>
<feature type="compositionally biased region" description="Polar residues" evidence="13">
    <location>
        <begin position="133"/>
        <end position="164"/>
    </location>
</feature>
<comment type="caution">
    <text evidence="16">The sequence shown here is derived from an EMBL/GenBank/DDBJ whole genome shotgun (WGS) entry which is preliminary data.</text>
</comment>
<keyword evidence="8" id="KW-0175">Coiled coil</keyword>
<keyword evidence="5" id="KW-0547">Nucleotide-binding</keyword>
<dbReference type="Gene3D" id="1.20.920.30">
    <property type="match status" value="1"/>
</dbReference>
<evidence type="ECO:0000313" key="16">
    <source>
        <dbReference type="EMBL" id="KAK7909362.1"/>
    </source>
</evidence>
<dbReference type="GO" id="GO:0005874">
    <property type="term" value="C:microtubule"/>
    <property type="evidence" value="ECO:0007669"/>
    <property type="project" value="UniProtKB-KW"/>
</dbReference>
<keyword evidence="6" id="KW-0067">ATP-binding</keyword>
<evidence type="ECO:0000256" key="13">
    <source>
        <dbReference type="SAM" id="MobiDB-lite"/>
    </source>
</evidence>
<feature type="domain" description="Dynein heavy chain 3 AAA+ lid" evidence="15">
    <location>
        <begin position="33"/>
        <end position="69"/>
    </location>
</feature>
<dbReference type="InterPro" id="IPR024317">
    <property type="entry name" value="Dynein_heavy_chain_D4_dom"/>
</dbReference>
<evidence type="ECO:0000256" key="11">
    <source>
        <dbReference type="ARBA" id="ARBA00023212"/>
    </source>
</evidence>
<name>A0AAW0NTV8_9GOBI</name>